<name>A0AAV1KDT4_9NEOP</name>
<evidence type="ECO:0000259" key="5">
    <source>
        <dbReference type="PROSITE" id="PS50994"/>
    </source>
</evidence>
<feature type="coiled-coil region" evidence="2">
    <location>
        <begin position="518"/>
        <end position="555"/>
    </location>
</feature>
<evidence type="ECO:0000313" key="7">
    <source>
        <dbReference type="Proteomes" id="UP001314205"/>
    </source>
</evidence>
<dbReference type="PANTHER" id="PTHR47331:SF1">
    <property type="entry name" value="GAG-LIKE PROTEIN"/>
    <property type="match status" value="1"/>
</dbReference>
<dbReference type="Pfam" id="PF18701">
    <property type="entry name" value="DUF5641"/>
    <property type="match status" value="1"/>
</dbReference>
<dbReference type="PANTHER" id="PTHR47331">
    <property type="entry name" value="PHD-TYPE DOMAIN-CONTAINING PROTEIN"/>
    <property type="match status" value="1"/>
</dbReference>
<dbReference type="PROSITE" id="PS50175">
    <property type="entry name" value="ASP_PROT_RETROV"/>
    <property type="match status" value="1"/>
</dbReference>
<dbReference type="InterPro" id="IPR041588">
    <property type="entry name" value="Integrase_H2C2"/>
</dbReference>
<dbReference type="InterPro" id="IPR040676">
    <property type="entry name" value="DUF5641"/>
</dbReference>
<evidence type="ECO:0000256" key="2">
    <source>
        <dbReference type="SAM" id="Coils"/>
    </source>
</evidence>
<dbReference type="InterPro" id="IPR036397">
    <property type="entry name" value="RNaseH_sf"/>
</dbReference>
<dbReference type="Pfam" id="PF17921">
    <property type="entry name" value="Integrase_H2C2"/>
    <property type="match status" value="1"/>
</dbReference>
<dbReference type="GO" id="GO:0003676">
    <property type="term" value="F:nucleic acid binding"/>
    <property type="evidence" value="ECO:0007669"/>
    <property type="project" value="InterPro"/>
</dbReference>
<proteinExistence type="predicted"/>
<sequence>MEGLLKFQDDISDRISKARKNLKKSPKERLTPSYVQIRLINLDELWQQFNKTHETLVRESESKEFRSSQYYVKNVYDSTEECFIDYKAELLSLLHSFKTEESRRQWEFFSSNNSSSDVLPTFEEFKKFLTDRARALEALEANKPNVSKQQVRPKTFHVVNFKCPYCSEDHKLSSCKKFISKDSESRRNFVRDNHLCFNCLGNTHSARYCKNYIQCHKCKKRHHTLLHPVNSKTTNTDANNHEPSSSETGQSGATSVQGQVMTCFSTGRSYEQVLLATALVQAKAQNGRNYTLRALLDQGSQASFVTEAMVQYLNLKKFPIKGNIMGIGGNNKAVSRAMVTLEIRSRVDPDFVILVKAYVLNLITALLPSKEMPPMEWLELDEIELADPGYNIPNRIDLLLGAEVYTQVLRDGIKRSPNGLTVAQFTALGWVLSGGITNAKVPRSNIVTFHSRLDDDALLRRFWELESDTEPTKPLLTEEEIQCEDYYSKTTYRDVDGRFVVRLPFKPKDPSYKHDTCREIAEKRLNSLEARLNRNTELKNKYKEVMNEYLELQHMERVSDPQKYLETALYLPHHAVARSDKDTTKVRVVFDASCKGRYGVSLNNNLLTGPTLQADLRHIILRWRLSPICLAADIIKMYRQVKVNLADVDSQRLLWRDDPSSELVDYRLLRVTFGTACAPFLAVRSLQQAARDVTDGIKQYACQKILNDFYMDDLMTGCENVVDGVKIYKDISDILKGAGFEMQKWTSNNNEILQEIEKLEGKGKKEKDNGLHLKMNEVTKVLGLTWKRSTDTFQYVVALPEIVGPVTKRNIISDICRLYDPLGWVAPSVVLAKIIIQKLWLTGIDWDQEVPEQLKLEWNNYRNNLEDLSDFNLPRWLRSKSSDAQLQLHGFCDASQAAYGAAVYLRVIDSTDNVNVSLLAAKTKVAPVKQVSIPRLELCGALLLTKLMVDIGQALNVDKSNWHNWTDSTVVLAWLSDHPSRWKVFVANRVSEILSVTDSSQWCHVRSDQNPADIASRGMSPLNLLKSNLWVDGPEFLRDKEVLYEKPNIRTELEVRVHCASLQEQLWDNYSSFTRLLRVLARCRRFLGLRHSSRQKFMNYLTGDELKEALVCVIKQCQGKHFQEEIEKLQREGSVNKRSKLWVLTPYLDNRHILRVGGRLGESQLSNNQKHPIILPKVCNLTKLIVSDTHVKTLHGGPQLMLTVLNATYWIFGVKQLVKACVHRCVTCVKSKAVTKNQLMGQLPAVRVTPTRPFKCSGVDYAGPIQLRVSKGRGHRSYKGYICLFVCMATRAIHLEVVSDLTSEGFLQAFKRFVARRGHCQEIWSDNGTNFVGASKELAHLFRTEKCNMVAEVAESLANNGTTWHFIPSHAPTFGGLWEAGVKSVKYHLRRVIGNSTLTFEEMATVLAQIEACLNSRPLSRLCDDNEHGNILTPGHFLIGEPPLVAPDLNFESSNISSLRRWQYTQKMVQDFWRRWSSEYLRRFFQSDKRFSQTTEPNLGDVVIVKEDHLPPCRWMYGRVVAKHPGPDKITRVVSIKTKNTVVKRPTNKICILPVTK</sequence>
<dbReference type="InterPro" id="IPR001995">
    <property type="entry name" value="Peptidase_A2_cat"/>
</dbReference>
<evidence type="ECO:0008006" key="8">
    <source>
        <dbReference type="Google" id="ProtNLM"/>
    </source>
</evidence>
<organism evidence="6 7">
    <name type="scientific">Parnassius mnemosyne</name>
    <name type="common">clouded apollo</name>
    <dbReference type="NCBI Taxonomy" id="213953"/>
    <lineage>
        <taxon>Eukaryota</taxon>
        <taxon>Metazoa</taxon>
        <taxon>Ecdysozoa</taxon>
        <taxon>Arthropoda</taxon>
        <taxon>Hexapoda</taxon>
        <taxon>Insecta</taxon>
        <taxon>Pterygota</taxon>
        <taxon>Neoptera</taxon>
        <taxon>Endopterygota</taxon>
        <taxon>Lepidoptera</taxon>
        <taxon>Glossata</taxon>
        <taxon>Ditrysia</taxon>
        <taxon>Papilionoidea</taxon>
        <taxon>Papilionidae</taxon>
        <taxon>Parnassiinae</taxon>
        <taxon>Parnassini</taxon>
        <taxon>Parnassius</taxon>
        <taxon>Driopa</taxon>
    </lineage>
</organism>
<feature type="domain" description="Integrase catalytic" evidence="5">
    <location>
        <begin position="1249"/>
        <end position="1442"/>
    </location>
</feature>
<dbReference type="InterPro" id="IPR043502">
    <property type="entry name" value="DNA/RNA_pol_sf"/>
</dbReference>
<dbReference type="GO" id="GO:0004190">
    <property type="term" value="F:aspartic-type endopeptidase activity"/>
    <property type="evidence" value="ECO:0007669"/>
    <property type="project" value="InterPro"/>
</dbReference>
<feature type="region of interest" description="Disordered" evidence="3">
    <location>
        <begin position="229"/>
        <end position="254"/>
    </location>
</feature>
<dbReference type="InterPro" id="IPR021109">
    <property type="entry name" value="Peptidase_aspartic_dom_sf"/>
</dbReference>
<dbReference type="EMBL" id="CAVLGL010000013">
    <property type="protein sequence ID" value="CAK1580709.1"/>
    <property type="molecule type" value="Genomic_DNA"/>
</dbReference>
<evidence type="ECO:0000259" key="4">
    <source>
        <dbReference type="PROSITE" id="PS50175"/>
    </source>
</evidence>
<gene>
    <name evidence="6" type="ORF">PARMNEM_LOCUS2466</name>
</gene>
<dbReference type="GO" id="GO:0015074">
    <property type="term" value="P:DNA integration"/>
    <property type="evidence" value="ECO:0007669"/>
    <property type="project" value="InterPro"/>
</dbReference>
<feature type="domain" description="Peptidase A2" evidence="4">
    <location>
        <begin position="292"/>
        <end position="329"/>
    </location>
</feature>
<dbReference type="Pfam" id="PF05380">
    <property type="entry name" value="Peptidase_A17"/>
    <property type="match status" value="1"/>
</dbReference>
<dbReference type="PROSITE" id="PS50994">
    <property type="entry name" value="INTEGRASE"/>
    <property type="match status" value="1"/>
</dbReference>
<dbReference type="GO" id="GO:0006508">
    <property type="term" value="P:proteolysis"/>
    <property type="evidence" value="ECO:0007669"/>
    <property type="project" value="InterPro"/>
</dbReference>
<keyword evidence="1" id="KW-0378">Hydrolase</keyword>
<feature type="coiled-coil region" evidence="2">
    <location>
        <begin position="742"/>
        <end position="769"/>
    </location>
</feature>
<comment type="caution">
    <text evidence="6">The sequence shown here is derived from an EMBL/GenBank/DDBJ whole genome shotgun (WGS) entry which is preliminary data.</text>
</comment>
<dbReference type="SUPFAM" id="SSF56672">
    <property type="entry name" value="DNA/RNA polymerases"/>
    <property type="match status" value="1"/>
</dbReference>
<dbReference type="SUPFAM" id="SSF50630">
    <property type="entry name" value="Acid proteases"/>
    <property type="match status" value="1"/>
</dbReference>
<keyword evidence="2" id="KW-0175">Coiled coil</keyword>
<protein>
    <recommendedName>
        <fullName evidence="8">Endonuclease</fullName>
    </recommendedName>
</protein>
<evidence type="ECO:0000256" key="3">
    <source>
        <dbReference type="SAM" id="MobiDB-lite"/>
    </source>
</evidence>
<evidence type="ECO:0000256" key="1">
    <source>
        <dbReference type="ARBA" id="ARBA00022801"/>
    </source>
</evidence>
<dbReference type="GO" id="GO:0071897">
    <property type="term" value="P:DNA biosynthetic process"/>
    <property type="evidence" value="ECO:0007669"/>
    <property type="project" value="UniProtKB-ARBA"/>
</dbReference>
<dbReference type="InterPro" id="IPR012337">
    <property type="entry name" value="RNaseH-like_sf"/>
</dbReference>
<dbReference type="InterPro" id="IPR001584">
    <property type="entry name" value="Integrase_cat-core"/>
</dbReference>
<evidence type="ECO:0000313" key="6">
    <source>
        <dbReference type="EMBL" id="CAK1580709.1"/>
    </source>
</evidence>
<dbReference type="SUPFAM" id="SSF53098">
    <property type="entry name" value="Ribonuclease H-like"/>
    <property type="match status" value="1"/>
</dbReference>
<feature type="compositionally biased region" description="Polar residues" evidence="3">
    <location>
        <begin position="230"/>
        <end position="254"/>
    </location>
</feature>
<reference evidence="6 7" key="1">
    <citation type="submission" date="2023-11" db="EMBL/GenBank/DDBJ databases">
        <authorList>
            <person name="Hedman E."/>
            <person name="Englund M."/>
            <person name="Stromberg M."/>
            <person name="Nyberg Akerstrom W."/>
            <person name="Nylinder S."/>
            <person name="Jareborg N."/>
            <person name="Kallberg Y."/>
            <person name="Kronander E."/>
        </authorList>
    </citation>
    <scope>NUCLEOTIDE SEQUENCE [LARGE SCALE GENOMIC DNA]</scope>
</reference>
<dbReference type="Proteomes" id="UP001314205">
    <property type="component" value="Unassembled WGS sequence"/>
</dbReference>
<accession>A0AAV1KDT4</accession>
<dbReference type="GO" id="GO:0042575">
    <property type="term" value="C:DNA polymerase complex"/>
    <property type="evidence" value="ECO:0007669"/>
    <property type="project" value="UniProtKB-ARBA"/>
</dbReference>
<dbReference type="InterPro" id="IPR008042">
    <property type="entry name" value="Retrotrans_Pao"/>
</dbReference>
<keyword evidence="7" id="KW-1185">Reference proteome</keyword>
<dbReference type="Gene3D" id="3.30.420.10">
    <property type="entry name" value="Ribonuclease H-like superfamily/Ribonuclease H"/>
    <property type="match status" value="1"/>
</dbReference>